<dbReference type="Proteomes" id="UP000217182">
    <property type="component" value="Chromosome"/>
</dbReference>
<proteinExistence type="predicted"/>
<evidence type="ECO:0000256" key="2">
    <source>
        <dbReference type="ARBA" id="ARBA00022679"/>
    </source>
</evidence>
<evidence type="ECO:0000256" key="1">
    <source>
        <dbReference type="ARBA" id="ARBA00022676"/>
    </source>
</evidence>
<keyword evidence="2 3" id="KW-0808">Transferase</keyword>
<protein>
    <submittedName>
        <fullName evidence="3">Glycosyl transferase</fullName>
    </submittedName>
</protein>
<dbReference type="GO" id="GO:0009244">
    <property type="term" value="P:lipopolysaccharide core region biosynthetic process"/>
    <property type="evidence" value="ECO:0007669"/>
    <property type="project" value="TreeGrafter"/>
</dbReference>
<evidence type="ECO:0000313" key="4">
    <source>
        <dbReference type="Proteomes" id="UP000217182"/>
    </source>
</evidence>
<dbReference type="CDD" id="cd03789">
    <property type="entry name" value="GT9_LPS_heptosyltransferase"/>
    <property type="match status" value="1"/>
</dbReference>
<keyword evidence="1" id="KW-0328">Glycosyltransferase</keyword>
<accession>A0A250B1F6</accession>
<keyword evidence="4" id="KW-1185">Reference proteome</keyword>
<dbReference type="InterPro" id="IPR002201">
    <property type="entry name" value="Glyco_trans_9"/>
</dbReference>
<sequence>MKKSKIDSVNRFLKVYTRFFGNMKHIAGLNAKLEFSSIVIYSSTALGDLMFNTPAIHALKQRYPNARFTLVSSEKNRQLVAGSDYFDEVIYWDNKVKNIFSLVCRLRKMKPELSVILHSYIPYDVLSAVLSGSHYIIRDNYNCDGDYMNQWVYCHQGSYEGHLIQRKLDLLQVLGCDNRDTHMRIPVRFNALPAITNKTLIGFQMGASEAQRCWPRENFVGLARKLFALGEQYHIVLIGSGKEKELERQFLAALSPEEQQRVTSYIGKTTLLQLLAIIEQLDVLITGDTGPLHLAVALQTRTVSLFYTANPRHTGPYQDPELHRILYINPNDKDKAPRDPRFPLSVIEVDQVYGLLREMLL</sequence>
<dbReference type="RefSeq" id="WP_230469547.1">
    <property type="nucleotide sequence ID" value="NZ_CP014136.1"/>
</dbReference>
<reference evidence="3 4" key="1">
    <citation type="submission" date="2016-01" db="EMBL/GenBank/DDBJ databases">
        <authorList>
            <person name="Oliw E.H."/>
        </authorList>
    </citation>
    <scope>NUCLEOTIDE SEQUENCE [LARGE SCALE GENOMIC DNA]</scope>
    <source>
        <strain evidence="3 4">FRB97</strain>
    </source>
</reference>
<dbReference type="KEGG" id="gqu:AWC35_11985"/>
<dbReference type="Pfam" id="PF01075">
    <property type="entry name" value="Glyco_transf_9"/>
    <property type="match status" value="1"/>
</dbReference>
<dbReference type="GO" id="GO:0005829">
    <property type="term" value="C:cytosol"/>
    <property type="evidence" value="ECO:0007669"/>
    <property type="project" value="TreeGrafter"/>
</dbReference>
<gene>
    <name evidence="3" type="ORF">AWC35_11985</name>
</gene>
<dbReference type="SUPFAM" id="SSF53756">
    <property type="entry name" value="UDP-Glycosyltransferase/glycogen phosphorylase"/>
    <property type="match status" value="1"/>
</dbReference>
<dbReference type="EMBL" id="CP014136">
    <property type="protein sequence ID" value="ATA19994.1"/>
    <property type="molecule type" value="Genomic_DNA"/>
</dbReference>
<dbReference type="InterPro" id="IPR051199">
    <property type="entry name" value="LPS_LOS_Heptosyltrfase"/>
</dbReference>
<dbReference type="PANTHER" id="PTHR30160:SF7">
    <property type="entry name" value="ADP-HEPTOSE--LPS HEPTOSYLTRANSFERASE 2"/>
    <property type="match status" value="1"/>
</dbReference>
<name>A0A250B1F6_9GAMM</name>
<dbReference type="Gene3D" id="3.40.50.2000">
    <property type="entry name" value="Glycogen Phosphorylase B"/>
    <property type="match status" value="2"/>
</dbReference>
<dbReference type="PANTHER" id="PTHR30160">
    <property type="entry name" value="TETRAACYLDISACCHARIDE 4'-KINASE-RELATED"/>
    <property type="match status" value="1"/>
</dbReference>
<dbReference type="GO" id="GO:0008713">
    <property type="term" value="F:ADP-heptose-lipopolysaccharide heptosyltransferase activity"/>
    <property type="evidence" value="ECO:0007669"/>
    <property type="project" value="TreeGrafter"/>
</dbReference>
<dbReference type="AlphaFoldDB" id="A0A250B1F6"/>
<evidence type="ECO:0000313" key="3">
    <source>
        <dbReference type="EMBL" id="ATA19994.1"/>
    </source>
</evidence>
<organism evidence="3 4">
    <name type="scientific">Gibbsiella quercinecans</name>
    <dbReference type="NCBI Taxonomy" id="929813"/>
    <lineage>
        <taxon>Bacteria</taxon>
        <taxon>Pseudomonadati</taxon>
        <taxon>Pseudomonadota</taxon>
        <taxon>Gammaproteobacteria</taxon>
        <taxon>Enterobacterales</taxon>
        <taxon>Yersiniaceae</taxon>
        <taxon>Gibbsiella</taxon>
    </lineage>
</organism>